<dbReference type="EMBL" id="FUXE01000011">
    <property type="protein sequence ID" value="SJZ80458.1"/>
    <property type="molecule type" value="Genomic_DNA"/>
</dbReference>
<feature type="coiled-coil region" evidence="1">
    <location>
        <begin position="65"/>
        <end position="133"/>
    </location>
</feature>
<dbReference type="AlphaFoldDB" id="A0A1T4NNV9"/>
<evidence type="ECO:0000313" key="4">
    <source>
        <dbReference type="Proteomes" id="UP000190121"/>
    </source>
</evidence>
<feature type="region of interest" description="Disordered" evidence="2">
    <location>
        <begin position="1"/>
        <end position="35"/>
    </location>
</feature>
<feature type="coiled-coil region" evidence="1">
    <location>
        <begin position="531"/>
        <end position="600"/>
    </location>
</feature>
<dbReference type="STRING" id="29524.SAMN02745171_01160"/>
<evidence type="ECO:0000313" key="3">
    <source>
        <dbReference type="EMBL" id="SJZ80458.1"/>
    </source>
</evidence>
<keyword evidence="4" id="KW-1185">Reference proteome</keyword>
<dbReference type="OrthoDB" id="5422202at2"/>
<keyword evidence="1" id="KW-0175">Coiled coil</keyword>
<dbReference type="Proteomes" id="UP000190121">
    <property type="component" value="Unassembled WGS sequence"/>
</dbReference>
<protein>
    <recommendedName>
        <fullName evidence="5">DUF349 domain-containing protein</fullName>
    </recommendedName>
</protein>
<dbReference type="InterPro" id="IPR007139">
    <property type="entry name" value="DUF349"/>
</dbReference>
<evidence type="ECO:0000256" key="2">
    <source>
        <dbReference type="SAM" id="MobiDB-lite"/>
    </source>
</evidence>
<reference evidence="4" key="1">
    <citation type="submission" date="2017-02" db="EMBL/GenBank/DDBJ databases">
        <authorList>
            <person name="Varghese N."/>
            <person name="Submissions S."/>
        </authorList>
    </citation>
    <scope>NUCLEOTIDE SEQUENCE [LARGE SCALE GENOMIC DNA]</scope>
    <source>
        <strain evidence="4">ATCC 51356</strain>
    </source>
</reference>
<name>A0A1T4NNV9_9PORP</name>
<accession>A0A1T4NNV9</accession>
<proteinExistence type="predicted"/>
<sequence length="606" mass="71200">MEQTNKTSNEEILPTKNELTEGAQEQTPAFKSYTPEEIEAMTCPEIVDAIVLMSQQDVLPPRREIDTLKRAFDKKKAEYAESSDESHAALLEQAEIQESRLKDLLQTYKERYKQQLEDAQKEQENNFEKKMSLIATLREIVESNADFQTIRTRYHELMESWRSIGLVPESKYANMQQEFNLWTEKFYDLKQINDEFRSYDFKKNLQAKRDLIERAKELCDSTDVVEASKELQELHRLWKETGPVEKELREQIWQEFNEYSRTIHKKRQEFFDNRLAQEEANLEAKKALCERVESLNIEKLKTMRAWQEATEKVLATQAEWKTIGIAPKSDNASIYARFRAACDFFFETKASFFKQTREEYSENIEAKKKIVGEAEALASSTDWNKTADRLKALQAEWKKIGPTPKKIGDELWLKLRTACDTFFEAKKAQTSGRSEEQNKNLELKRDIIAKIEAFAEGEEEANAQEQRERLNALINEFNEVGHVPFKEKEKIYKAFHKAVDKVYERLQISRNQQQIEHFSETLDALVQSGDVRKLKDQLEHLYRVKEKIEKEMQTTTSSMDLFFSTSKWGDSMIKEIEHKKQRLDRDLVVIKEKIALLRDKIKEAQS</sequence>
<gene>
    <name evidence="3" type="ORF">SAMN02745171_01160</name>
</gene>
<organism evidence="3 4">
    <name type="scientific">Porphyromonas circumdentaria</name>
    <dbReference type="NCBI Taxonomy" id="29524"/>
    <lineage>
        <taxon>Bacteria</taxon>
        <taxon>Pseudomonadati</taxon>
        <taxon>Bacteroidota</taxon>
        <taxon>Bacteroidia</taxon>
        <taxon>Bacteroidales</taxon>
        <taxon>Porphyromonadaceae</taxon>
        <taxon>Porphyromonas</taxon>
    </lineage>
</organism>
<dbReference type="Pfam" id="PF03993">
    <property type="entry name" value="DUF349"/>
    <property type="match status" value="5"/>
</dbReference>
<dbReference type="RefSeq" id="WP_078737075.1">
    <property type="nucleotide sequence ID" value="NZ_FUXE01000011.1"/>
</dbReference>
<evidence type="ECO:0000256" key="1">
    <source>
        <dbReference type="SAM" id="Coils"/>
    </source>
</evidence>
<evidence type="ECO:0008006" key="5">
    <source>
        <dbReference type="Google" id="ProtNLM"/>
    </source>
</evidence>